<dbReference type="InterPro" id="IPR027476">
    <property type="entry name" value="DppA_N"/>
</dbReference>
<name>A0AAV3UE45_9EURY</name>
<evidence type="ECO:0000313" key="1">
    <source>
        <dbReference type="EMBL" id="GAA5045931.1"/>
    </source>
</evidence>
<evidence type="ECO:0000313" key="2">
    <source>
        <dbReference type="Proteomes" id="UP001501729"/>
    </source>
</evidence>
<dbReference type="Gene3D" id="3.40.50.10780">
    <property type="entry name" value="Dipeptide transport protein"/>
    <property type="match status" value="1"/>
</dbReference>
<gene>
    <name evidence="1" type="ORF">GCM10025751_14500</name>
</gene>
<dbReference type="RefSeq" id="WP_227776233.1">
    <property type="nucleotide sequence ID" value="NZ_BAABKX010000001.1"/>
</dbReference>
<proteinExistence type="predicted"/>
<dbReference type="Proteomes" id="UP001501729">
    <property type="component" value="Unassembled WGS sequence"/>
</dbReference>
<dbReference type="InterPro" id="IPR036177">
    <property type="entry name" value="Peptidase_M55_sf"/>
</dbReference>
<dbReference type="Gene3D" id="3.30.1360.130">
    <property type="entry name" value="Dipeptide transport protein"/>
    <property type="match status" value="1"/>
</dbReference>
<dbReference type="CDD" id="cd08663">
    <property type="entry name" value="DAP_dppA_1"/>
    <property type="match status" value="1"/>
</dbReference>
<dbReference type="Pfam" id="PF04951">
    <property type="entry name" value="Peptidase_M55"/>
    <property type="match status" value="1"/>
</dbReference>
<protein>
    <submittedName>
        <fullName evidence="1">M55 family metallopeptidase</fullName>
    </submittedName>
</protein>
<dbReference type="GeneID" id="68612038"/>
<sequence length="280" mass="29672">MNVFISADMEGITGIADPRDVVKGEADYDAGRELMVGDVNAAIEGALAGGAEAVLVNDSHSSMTNLSRSVLHDAARLIRGGTKPRSMMQGLTTSHDVAFFVGYHGKAGTPEAVLNHTFYSQILVSLRVNNDEVGELGWNAGLAGSLGVPVGLVTGDDATDAEARDELKNAETAVVKDGIDRFTADCLPAEDARNRIRTAAERAVRRAKTDDFAQPIPDEPAAIEADWATTNQAARAARLPSVERVGGRTTRVEGEEYAEVFEASVAMLRAGGAGRNEWYG</sequence>
<keyword evidence="2" id="KW-1185">Reference proteome</keyword>
<organism evidence="1 2">
    <name type="scientific">Haladaptatus pallidirubidus</name>
    <dbReference type="NCBI Taxonomy" id="1008152"/>
    <lineage>
        <taxon>Archaea</taxon>
        <taxon>Methanobacteriati</taxon>
        <taxon>Methanobacteriota</taxon>
        <taxon>Stenosarchaea group</taxon>
        <taxon>Halobacteria</taxon>
        <taxon>Halobacteriales</taxon>
        <taxon>Haladaptataceae</taxon>
        <taxon>Haladaptatus</taxon>
    </lineage>
</organism>
<dbReference type="AlphaFoldDB" id="A0AAV3UE45"/>
<dbReference type="PIRSF" id="PIRSF015853">
    <property type="entry name" value="Pep_DppA"/>
    <property type="match status" value="1"/>
</dbReference>
<reference evidence="1 2" key="1">
    <citation type="journal article" date="2019" name="Int. J. Syst. Evol. Microbiol.">
        <title>The Global Catalogue of Microorganisms (GCM) 10K type strain sequencing project: providing services to taxonomists for standard genome sequencing and annotation.</title>
        <authorList>
            <consortium name="The Broad Institute Genomics Platform"/>
            <consortium name="The Broad Institute Genome Sequencing Center for Infectious Disease"/>
            <person name="Wu L."/>
            <person name="Ma J."/>
        </authorList>
    </citation>
    <scope>NUCLEOTIDE SEQUENCE [LARGE SCALE GENOMIC DNA]</scope>
    <source>
        <strain evidence="1 2">JCM 17504</strain>
    </source>
</reference>
<comment type="caution">
    <text evidence="1">The sequence shown here is derived from an EMBL/GenBank/DDBJ whole genome shotgun (WGS) entry which is preliminary data.</text>
</comment>
<dbReference type="InterPro" id="IPR007035">
    <property type="entry name" value="Peptidase_M55"/>
</dbReference>
<dbReference type="SUPFAM" id="SSF63992">
    <property type="entry name" value="Dipeptide transport protein"/>
    <property type="match status" value="1"/>
</dbReference>
<dbReference type="EMBL" id="BAABKX010000001">
    <property type="protein sequence ID" value="GAA5045931.1"/>
    <property type="molecule type" value="Genomic_DNA"/>
</dbReference>
<accession>A0AAV3UE45</accession>